<dbReference type="SUPFAM" id="SSF141868">
    <property type="entry name" value="EAL domain-like"/>
    <property type="match status" value="1"/>
</dbReference>
<accession>A0A2A2FAJ1</accession>
<evidence type="ECO:0000256" key="1">
    <source>
        <dbReference type="SAM" id="MobiDB-lite"/>
    </source>
</evidence>
<evidence type="ECO:0000313" key="4">
    <source>
        <dbReference type="Proteomes" id="UP000218896"/>
    </source>
</evidence>
<comment type="caution">
    <text evidence="3">The sequence shown here is derived from an EMBL/GenBank/DDBJ whole genome shotgun (WGS) entry which is preliminary data.</text>
</comment>
<dbReference type="AlphaFoldDB" id="A0A2A2FAJ1"/>
<dbReference type="InterPro" id="IPR001633">
    <property type="entry name" value="EAL_dom"/>
</dbReference>
<dbReference type="Proteomes" id="UP000218896">
    <property type="component" value="Unassembled WGS sequence"/>
</dbReference>
<dbReference type="InterPro" id="IPR035919">
    <property type="entry name" value="EAL_sf"/>
</dbReference>
<name>A0A2A2FAJ1_9GAMM</name>
<dbReference type="PANTHER" id="PTHR33121">
    <property type="entry name" value="CYCLIC DI-GMP PHOSPHODIESTERASE PDEF"/>
    <property type="match status" value="1"/>
</dbReference>
<sequence length="941" mass="104388">MERGNAGLLSRNADRRDTRRHNIRLAVRAVTPQGLSWLCQVTDFSSEAVSIRYPASREPAVRSWLESGGESIRLQFHHGTLDRWQTIRGYVVRSGPGFLVIHFADDALQGFETLLAQAGLAPSRPHRAPDVIPSRAPSASARGRQAEAAVRQAAIPPVPSLIEPETMRQEPLGGVAMHEAIARLYGGGESGSGVFPGELVPDLIRTMGESPRMTGRGRTLLDWLTPVVERSLARKPDALALKDHPLRKLLNRIGDLETADHESPGPWPDALLRTLRSPEGADEEALAEAAGILSAELQQRDDAHQRNLRRVTKAVAGSERLREAETATDSALDARLLGGPIPLSVLRFVENDWRNRLVLLHLHEGESSTLWRKALALLDAVLAYHRYPNECSAHDVNAQLEAICDAQGDCDSARAMLSACLREAGVQELVRLSEGFAQDVDESADDEWLKLWRPGLEGMPLGSWFMDGHHGQPPVRLAWTNARRRRFVLVTPSGRKQYDLSLAELAHQVAEGALIPVKRQDLSLVDEALGRLLEQLYERRIREHTLDPETGLADRETFLGWLERVLHTAPLDREQALVVLSWDRSADAAALAGEVRRELGKGGMVGRVGARRMAFRCQRANLESWLVLLMQRCNALVLDGGNHVCAGVAVGDPAIVTASRWYHLAEDAARQAPFEYPPAFRFASVPAERSRYIRRLVDRLAGNGQLRQEELMLQAQRIIPLHGSTRMAAQYELLMTLPDEHGNLMMARELIPLAERFAGARNLDEWLMQAVMDCLSRPMQTLPEADPGICIPVLGYTLTEPGLVRFIHEVFRIQPCPVHRLWFCISDADALADPDTVALFMREVRELGCRICLDADETDAGLAYLVRRLPVDLIRVRARARDENDGGQEPRLGAVVTAAHQLGAEVIVSGVSRSQRIERLRELGVDYAQGSAIARPRLLHH</sequence>
<dbReference type="RefSeq" id="WP_095615857.1">
    <property type="nucleotide sequence ID" value="NZ_NSKD01000001.1"/>
</dbReference>
<feature type="domain" description="EAL" evidence="2">
    <location>
        <begin position="689"/>
        <end position="941"/>
    </location>
</feature>
<dbReference type="InterPro" id="IPR012434">
    <property type="entry name" value="DUF1631"/>
</dbReference>
<organism evidence="3 4">
    <name type="scientific">Halovibrio salipaludis</name>
    <dbReference type="NCBI Taxonomy" id="2032626"/>
    <lineage>
        <taxon>Bacteria</taxon>
        <taxon>Pseudomonadati</taxon>
        <taxon>Pseudomonadota</taxon>
        <taxon>Gammaproteobacteria</taxon>
        <taxon>Oceanospirillales</taxon>
        <taxon>Halomonadaceae</taxon>
        <taxon>Halovibrio</taxon>
    </lineage>
</organism>
<dbReference type="InterPro" id="IPR050706">
    <property type="entry name" value="Cyclic-di-GMP_PDE-like"/>
</dbReference>
<dbReference type="CDD" id="cd01948">
    <property type="entry name" value="EAL"/>
    <property type="match status" value="1"/>
</dbReference>
<dbReference type="Gene3D" id="3.20.20.450">
    <property type="entry name" value="EAL domain"/>
    <property type="match status" value="1"/>
</dbReference>
<dbReference type="Pfam" id="PF07793">
    <property type="entry name" value="DUF1631"/>
    <property type="match status" value="1"/>
</dbReference>
<reference evidence="3 4" key="1">
    <citation type="submission" date="2017-08" db="EMBL/GenBank/DDBJ databases">
        <title>Halovibrio sewagensis sp. nov., isolated from wastewater of high salinity.</title>
        <authorList>
            <person name="Dong X."/>
            <person name="Zhang G."/>
        </authorList>
    </citation>
    <scope>NUCLEOTIDE SEQUENCE [LARGE SCALE GENOMIC DNA]</scope>
    <source>
        <strain evidence="3 4">YL5-2</strain>
    </source>
</reference>
<dbReference type="GO" id="GO:0071111">
    <property type="term" value="F:cyclic-guanylate-specific phosphodiesterase activity"/>
    <property type="evidence" value="ECO:0007669"/>
    <property type="project" value="InterPro"/>
</dbReference>
<protein>
    <recommendedName>
        <fullName evidence="2">EAL domain-containing protein</fullName>
    </recommendedName>
</protein>
<dbReference type="OrthoDB" id="9807561at2"/>
<feature type="region of interest" description="Disordered" evidence="1">
    <location>
        <begin position="123"/>
        <end position="144"/>
    </location>
</feature>
<evidence type="ECO:0000313" key="3">
    <source>
        <dbReference type="EMBL" id="PAU81754.1"/>
    </source>
</evidence>
<evidence type="ECO:0000259" key="2">
    <source>
        <dbReference type="PROSITE" id="PS50883"/>
    </source>
</evidence>
<keyword evidence="4" id="KW-1185">Reference proteome</keyword>
<dbReference type="PROSITE" id="PS50883">
    <property type="entry name" value="EAL"/>
    <property type="match status" value="1"/>
</dbReference>
<gene>
    <name evidence="3" type="ORF">CK501_00965</name>
</gene>
<dbReference type="EMBL" id="NSKD01000001">
    <property type="protein sequence ID" value="PAU81754.1"/>
    <property type="molecule type" value="Genomic_DNA"/>
</dbReference>
<dbReference type="PANTHER" id="PTHR33121:SF79">
    <property type="entry name" value="CYCLIC DI-GMP PHOSPHODIESTERASE PDED-RELATED"/>
    <property type="match status" value="1"/>
</dbReference>
<proteinExistence type="predicted"/>
<dbReference type="SMART" id="SM00052">
    <property type="entry name" value="EAL"/>
    <property type="match status" value="1"/>
</dbReference>
<dbReference type="Pfam" id="PF00563">
    <property type="entry name" value="EAL"/>
    <property type="match status" value="1"/>
</dbReference>